<gene>
    <name evidence="6" type="ORF">Taro_031014</name>
</gene>
<dbReference type="InterPro" id="IPR038765">
    <property type="entry name" value="Papain-like_cys_pep_sf"/>
</dbReference>
<dbReference type="InterPro" id="IPR003653">
    <property type="entry name" value="Peptidase_C48_C"/>
</dbReference>
<evidence type="ECO:0000256" key="4">
    <source>
        <dbReference type="ARBA" id="ARBA00022807"/>
    </source>
</evidence>
<protein>
    <recommendedName>
        <fullName evidence="5">Ubiquitin-like protease family profile domain-containing protein</fullName>
    </recommendedName>
</protein>
<dbReference type="EMBL" id="NMUH01002168">
    <property type="protein sequence ID" value="MQL98304.1"/>
    <property type="molecule type" value="Genomic_DNA"/>
</dbReference>
<evidence type="ECO:0000313" key="6">
    <source>
        <dbReference type="EMBL" id="MQL98304.1"/>
    </source>
</evidence>
<accession>A0A843VZL3</accession>
<dbReference type="PANTHER" id="PTHR12606">
    <property type="entry name" value="SENTRIN/SUMO-SPECIFIC PROTEASE"/>
    <property type="match status" value="1"/>
</dbReference>
<dbReference type="GO" id="GO:0016929">
    <property type="term" value="F:deSUMOylase activity"/>
    <property type="evidence" value="ECO:0007669"/>
    <property type="project" value="TreeGrafter"/>
</dbReference>
<dbReference type="AlphaFoldDB" id="A0A843VZL3"/>
<keyword evidence="7" id="KW-1185">Reference proteome</keyword>
<dbReference type="SUPFAM" id="SSF54001">
    <property type="entry name" value="Cysteine proteinases"/>
    <property type="match status" value="1"/>
</dbReference>
<evidence type="ECO:0000259" key="5">
    <source>
        <dbReference type="PROSITE" id="PS50600"/>
    </source>
</evidence>
<comment type="caution">
    <text evidence="6">The sequence shown here is derived from an EMBL/GenBank/DDBJ whole genome shotgun (WGS) entry which is preliminary data.</text>
</comment>
<keyword evidence="4" id="KW-0788">Thiol protease</keyword>
<reference evidence="6" key="1">
    <citation type="submission" date="2017-07" db="EMBL/GenBank/DDBJ databases">
        <title>Taro Niue Genome Assembly and Annotation.</title>
        <authorList>
            <person name="Atibalentja N."/>
            <person name="Keating K."/>
            <person name="Fields C.J."/>
        </authorList>
    </citation>
    <scope>NUCLEOTIDE SEQUENCE</scope>
    <source>
        <strain evidence="6">Niue_2</strain>
        <tissue evidence="6">Leaf</tissue>
    </source>
</reference>
<evidence type="ECO:0000256" key="3">
    <source>
        <dbReference type="ARBA" id="ARBA00022801"/>
    </source>
</evidence>
<evidence type="ECO:0000313" key="7">
    <source>
        <dbReference type="Proteomes" id="UP000652761"/>
    </source>
</evidence>
<comment type="similarity">
    <text evidence="1">Belongs to the peptidase C48 family.</text>
</comment>
<sequence length="180" mass="20688">MENSLNEYHICTYTPALLVHNFQSKKAKIPERVKLMKSSLSNMATKGDIDKVDILFFVLFTSNHWHLVVVDVKKKRATSYNSIKGSKRYMAVAKRWVTLLDVIFKFCGIMDDPLELIYDDQCPDQSSDSVDCALFVIKFMETISRKGEIEWKFSQADMPLIRAQFATEILTYVSAKSLTL</sequence>
<dbReference type="OrthoDB" id="723791at2759"/>
<keyword evidence="3" id="KW-0378">Hydrolase</keyword>
<dbReference type="Pfam" id="PF02902">
    <property type="entry name" value="Peptidase_C48"/>
    <property type="match status" value="1"/>
</dbReference>
<evidence type="ECO:0000256" key="1">
    <source>
        <dbReference type="ARBA" id="ARBA00005234"/>
    </source>
</evidence>
<dbReference type="GO" id="GO:0005634">
    <property type="term" value="C:nucleus"/>
    <property type="evidence" value="ECO:0007669"/>
    <property type="project" value="TreeGrafter"/>
</dbReference>
<evidence type="ECO:0000256" key="2">
    <source>
        <dbReference type="ARBA" id="ARBA00022670"/>
    </source>
</evidence>
<dbReference type="PROSITE" id="PS50600">
    <property type="entry name" value="ULP_PROTEASE"/>
    <property type="match status" value="1"/>
</dbReference>
<dbReference type="Gene3D" id="3.40.395.10">
    <property type="entry name" value="Adenoviral Proteinase, Chain A"/>
    <property type="match status" value="1"/>
</dbReference>
<organism evidence="6 7">
    <name type="scientific">Colocasia esculenta</name>
    <name type="common">Wild taro</name>
    <name type="synonym">Arum esculentum</name>
    <dbReference type="NCBI Taxonomy" id="4460"/>
    <lineage>
        <taxon>Eukaryota</taxon>
        <taxon>Viridiplantae</taxon>
        <taxon>Streptophyta</taxon>
        <taxon>Embryophyta</taxon>
        <taxon>Tracheophyta</taxon>
        <taxon>Spermatophyta</taxon>
        <taxon>Magnoliopsida</taxon>
        <taxon>Liliopsida</taxon>
        <taxon>Araceae</taxon>
        <taxon>Aroideae</taxon>
        <taxon>Colocasieae</taxon>
        <taxon>Colocasia</taxon>
    </lineage>
</organism>
<keyword evidence="2" id="KW-0645">Protease</keyword>
<dbReference type="GO" id="GO:0006508">
    <property type="term" value="P:proteolysis"/>
    <property type="evidence" value="ECO:0007669"/>
    <property type="project" value="UniProtKB-KW"/>
</dbReference>
<dbReference type="GO" id="GO:0016926">
    <property type="term" value="P:protein desumoylation"/>
    <property type="evidence" value="ECO:0007669"/>
    <property type="project" value="TreeGrafter"/>
</dbReference>
<dbReference type="PANTHER" id="PTHR12606:SF141">
    <property type="entry name" value="GH15225P-RELATED"/>
    <property type="match status" value="1"/>
</dbReference>
<proteinExistence type="inferred from homology"/>
<name>A0A843VZL3_COLES</name>
<dbReference type="Proteomes" id="UP000652761">
    <property type="component" value="Unassembled WGS sequence"/>
</dbReference>
<feature type="domain" description="Ubiquitin-like protease family profile" evidence="5">
    <location>
        <begin position="1"/>
        <end position="143"/>
    </location>
</feature>